<dbReference type="KEGG" id="edi:EDI_101980"/>
<dbReference type="RefSeq" id="XP_001734986.1">
    <property type="nucleotide sequence ID" value="XM_001734934.1"/>
</dbReference>
<dbReference type="OrthoDB" id="10279821at2759"/>
<proteinExistence type="predicted"/>
<organism evidence="2">
    <name type="scientific">Entamoeba dispar (strain ATCC PRA-260 / SAW760)</name>
    <dbReference type="NCBI Taxonomy" id="370354"/>
    <lineage>
        <taxon>Eukaryota</taxon>
        <taxon>Amoebozoa</taxon>
        <taxon>Evosea</taxon>
        <taxon>Archamoebae</taxon>
        <taxon>Mastigamoebida</taxon>
        <taxon>Entamoebidae</taxon>
        <taxon>Entamoeba</taxon>
    </lineage>
</organism>
<reference evidence="2" key="1">
    <citation type="submission" date="2007-12" db="EMBL/GenBank/DDBJ databases">
        <title>Annotation of Entamoeba dispar SAW760.</title>
        <authorList>
            <person name="Lorenzi H."/>
            <person name="Inman J."/>
            <person name="Schobel S."/>
            <person name="Amedeo P."/>
            <person name="Caler E."/>
        </authorList>
    </citation>
    <scope>NUCLEOTIDE SEQUENCE [LARGE SCALE GENOMIC DNA]</scope>
    <source>
        <strain evidence="2">ATCC PRA-260 / SAW760</strain>
    </source>
</reference>
<dbReference type="GeneID" id="5879917"/>
<dbReference type="EMBL" id="DS548355">
    <property type="protein sequence ID" value="EDR28832.1"/>
    <property type="molecule type" value="Genomic_DNA"/>
</dbReference>
<dbReference type="AlphaFoldDB" id="B0E9F9"/>
<accession>B0E9F9</accession>
<protein>
    <submittedName>
        <fullName evidence="1">Uncharacterized protein</fullName>
    </submittedName>
</protein>
<sequence>MIMPEDYASPMKRLSQMINEKELSQKSSNEKKGIKEEEYRLKQNKEEIKRNCLSLSSTLDVGIEKIKIWRITKPIIIWETLPQKSQTVIVQEDFVIVYNENKGLIRANDEEVVFNICNCNVNDLNVTDSGSILVATDEELFLINKGEVDKVIRSFTSACEFNKQIVTALNRD</sequence>
<keyword evidence="2" id="KW-1185">Reference proteome</keyword>
<evidence type="ECO:0000313" key="2">
    <source>
        <dbReference type="Proteomes" id="UP000008076"/>
    </source>
</evidence>
<gene>
    <name evidence="1" type="ORF">EDI_101980</name>
</gene>
<name>B0E9F9_ENTDS</name>
<dbReference type="Proteomes" id="UP000008076">
    <property type="component" value="Unassembled WGS sequence"/>
</dbReference>
<evidence type="ECO:0000313" key="1">
    <source>
        <dbReference type="EMBL" id="EDR28832.1"/>
    </source>
</evidence>
<dbReference type="VEuPathDB" id="AmoebaDB:EDI_101980"/>